<protein>
    <submittedName>
        <fullName evidence="1">Magnesium and cobalt transport protein CorA</fullName>
    </submittedName>
</protein>
<proteinExistence type="predicted"/>
<evidence type="ECO:0000313" key="2">
    <source>
        <dbReference type="Proteomes" id="UP000490800"/>
    </source>
</evidence>
<evidence type="ECO:0000313" key="1">
    <source>
        <dbReference type="EMBL" id="MVP02572.1"/>
    </source>
</evidence>
<name>A0A7X3K204_9BACL</name>
<keyword evidence="2" id="KW-1185">Reference proteome</keyword>
<reference evidence="1 2" key="1">
    <citation type="journal article" date="2019" name="Microorganisms">
        <title>Paenibacillus lutrae sp. nov., A Chitinolytic Species Isolated from A River Otter in Castril Natural Park, Granada, Spain.</title>
        <authorList>
            <person name="Rodriguez M."/>
            <person name="Reina J.C."/>
            <person name="Bejar V."/>
            <person name="Llamas I."/>
        </authorList>
    </citation>
    <scope>NUCLEOTIDE SEQUENCE [LARGE SCALE GENOMIC DNA]</scope>
    <source>
        <strain evidence="1 2">N10</strain>
    </source>
</reference>
<dbReference type="EMBL" id="RHLK01000029">
    <property type="protein sequence ID" value="MVP02572.1"/>
    <property type="molecule type" value="Genomic_DNA"/>
</dbReference>
<dbReference type="Proteomes" id="UP000490800">
    <property type="component" value="Unassembled WGS sequence"/>
</dbReference>
<comment type="caution">
    <text evidence="1">The sequence shown here is derived from an EMBL/GenBank/DDBJ whole genome shotgun (WGS) entry which is preliminary data.</text>
</comment>
<accession>A0A7X3K204</accession>
<gene>
    <name evidence="1" type="ORF">EDM21_24195</name>
</gene>
<dbReference type="RefSeq" id="WP_166542169.1">
    <property type="nucleotide sequence ID" value="NZ_RHLK01000029.1"/>
</dbReference>
<sequence>MNRTPKERLYWLLLLYKNSQIDTETFCNEFHITFDHHLNEHLSDIEYALFKEISVVSARYSGFEEDHLKYPGVYSTSIDVDKAVKLNVELN</sequence>
<organism evidence="1 2">
    <name type="scientific">Paenibacillus lutrae</name>
    <dbReference type="NCBI Taxonomy" id="2078573"/>
    <lineage>
        <taxon>Bacteria</taxon>
        <taxon>Bacillati</taxon>
        <taxon>Bacillota</taxon>
        <taxon>Bacilli</taxon>
        <taxon>Bacillales</taxon>
        <taxon>Paenibacillaceae</taxon>
        <taxon>Paenibacillus</taxon>
    </lineage>
</organism>
<dbReference type="AlphaFoldDB" id="A0A7X3K204"/>